<gene>
    <name evidence="1" type="ORF">FB461_1766</name>
</gene>
<organism evidence="1 2">
    <name type="scientific">Rarobacter faecitabidus</name>
    <dbReference type="NCBI Taxonomy" id="13243"/>
    <lineage>
        <taxon>Bacteria</taxon>
        <taxon>Bacillati</taxon>
        <taxon>Actinomycetota</taxon>
        <taxon>Actinomycetes</taxon>
        <taxon>Micrococcales</taxon>
        <taxon>Rarobacteraceae</taxon>
        <taxon>Rarobacter</taxon>
    </lineage>
</organism>
<dbReference type="InterPro" id="IPR052891">
    <property type="entry name" value="DNA-3mA_glycosylase"/>
</dbReference>
<dbReference type="InterPro" id="IPR011257">
    <property type="entry name" value="DNA_glycosylase"/>
</dbReference>
<dbReference type="Pfam" id="PF03352">
    <property type="entry name" value="Adenine_glyco"/>
    <property type="match status" value="1"/>
</dbReference>
<keyword evidence="2" id="KW-1185">Reference proteome</keyword>
<dbReference type="PANTHER" id="PTHR30037:SF4">
    <property type="entry name" value="DNA-3-METHYLADENINE GLYCOSYLASE I"/>
    <property type="match status" value="1"/>
</dbReference>
<dbReference type="GO" id="GO:0008725">
    <property type="term" value="F:DNA-3-methyladenine glycosylase activity"/>
    <property type="evidence" value="ECO:0007669"/>
    <property type="project" value="InterPro"/>
</dbReference>
<protein>
    <submittedName>
        <fullName evidence="1">DNA-3-methyladenine glycosylase I</fullName>
    </submittedName>
</protein>
<evidence type="ECO:0000313" key="1">
    <source>
        <dbReference type="EMBL" id="TQL62129.1"/>
    </source>
</evidence>
<dbReference type="RefSeq" id="WP_142121161.1">
    <property type="nucleotide sequence ID" value="NZ_BAAASV010000002.1"/>
</dbReference>
<dbReference type="AlphaFoldDB" id="A0A542ZPG5"/>
<evidence type="ECO:0000313" key="2">
    <source>
        <dbReference type="Proteomes" id="UP000315389"/>
    </source>
</evidence>
<accession>A0A542ZPG5</accession>
<dbReference type="Gene3D" id="1.10.340.30">
    <property type="entry name" value="Hypothetical protein, domain 2"/>
    <property type="match status" value="1"/>
</dbReference>
<dbReference type="PANTHER" id="PTHR30037">
    <property type="entry name" value="DNA-3-METHYLADENINE GLYCOSYLASE 1"/>
    <property type="match status" value="1"/>
</dbReference>
<name>A0A542ZPG5_RARFA</name>
<dbReference type="GO" id="GO:0006284">
    <property type="term" value="P:base-excision repair"/>
    <property type="evidence" value="ECO:0007669"/>
    <property type="project" value="InterPro"/>
</dbReference>
<proteinExistence type="predicted"/>
<reference evidence="1 2" key="1">
    <citation type="submission" date="2019-06" db="EMBL/GenBank/DDBJ databases">
        <title>Sequencing the genomes of 1000 actinobacteria strains.</title>
        <authorList>
            <person name="Klenk H.-P."/>
        </authorList>
    </citation>
    <scope>NUCLEOTIDE SEQUENCE [LARGE SCALE GENOMIC DNA]</scope>
    <source>
        <strain evidence="1 2">DSM 4813</strain>
    </source>
</reference>
<dbReference type="OrthoDB" id="9807664at2"/>
<dbReference type="SUPFAM" id="SSF48150">
    <property type="entry name" value="DNA-glycosylase"/>
    <property type="match status" value="1"/>
</dbReference>
<comment type="caution">
    <text evidence="1">The sequence shown here is derived from an EMBL/GenBank/DDBJ whole genome shotgun (WGS) entry which is preliminary data.</text>
</comment>
<dbReference type="Proteomes" id="UP000315389">
    <property type="component" value="Unassembled WGS sequence"/>
</dbReference>
<dbReference type="EMBL" id="VFOS01000002">
    <property type="protein sequence ID" value="TQL62129.1"/>
    <property type="molecule type" value="Genomic_DNA"/>
</dbReference>
<sequence length="200" mass="21798">MAQTPLTRAASDLVVGPDGLIRPRWAAANRLLQDYYDDEWSEPVRDERGLFERISLEIFQSGLSWSTILAKRPAFRSAFAGFDPEVVADFGDEDIERLMADAAIVRNRRKIEATIAGAQATVDLRATGGLSALVWSFRPATKYAPATLAEIPTRSPESEALAAALRAAGFRHVGPVTMFALMEAIGMVNTNLIGSHKRPA</sequence>
<dbReference type="InterPro" id="IPR005019">
    <property type="entry name" value="Adenine_glyco"/>
</dbReference>